<dbReference type="InterPro" id="IPR021095">
    <property type="entry name" value="DUF3734"/>
</dbReference>
<evidence type="ECO:0000313" key="2">
    <source>
        <dbReference type="EMBL" id="NYD89082.1"/>
    </source>
</evidence>
<dbReference type="AlphaFoldDB" id="A0A7Y9FL76"/>
<accession>A0A7Y9FL76</accession>
<dbReference type="RefSeq" id="WP_179507595.1">
    <property type="nucleotide sequence ID" value="NZ_JACCBY010000001.1"/>
</dbReference>
<keyword evidence="3" id="KW-1185">Reference proteome</keyword>
<organism evidence="2 3">
    <name type="scientific">Sphingomonas melonis</name>
    <dbReference type="NCBI Taxonomy" id="152682"/>
    <lineage>
        <taxon>Bacteria</taxon>
        <taxon>Pseudomonadati</taxon>
        <taxon>Pseudomonadota</taxon>
        <taxon>Alphaproteobacteria</taxon>
        <taxon>Sphingomonadales</taxon>
        <taxon>Sphingomonadaceae</taxon>
        <taxon>Sphingomonas</taxon>
    </lineage>
</organism>
<evidence type="ECO:0000313" key="3">
    <source>
        <dbReference type="Proteomes" id="UP000517753"/>
    </source>
</evidence>
<proteinExistence type="predicted"/>
<dbReference type="EMBL" id="JACCBY010000001">
    <property type="protein sequence ID" value="NYD89082.1"/>
    <property type="molecule type" value="Genomic_DNA"/>
</dbReference>
<protein>
    <recommendedName>
        <fullName evidence="1">DUF3734 domain-containing protein</fullName>
    </recommendedName>
</protein>
<reference evidence="2 3" key="1">
    <citation type="submission" date="2020-08" db="EMBL/GenBank/DDBJ databases">
        <title>The Agave Microbiome: Exploring the role of microbial communities in plant adaptations to desert environments.</title>
        <authorList>
            <person name="Partida-Martinez L.P."/>
        </authorList>
    </citation>
    <scope>NUCLEOTIDE SEQUENCE [LARGE SCALE GENOMIC DNA]</scope>
    <source>
        <strain evidence="2 3">AS2.3</strain>
    </source>
</reference>
<sequence>MATQYETREDRAVSLIRLEYTQQDDEVAGKALDFSGPTVERRWAAGYAAGMGVIEKLDHGALKIDAVGLSLV</sequence>
<gene>
    <name evidence="2" type="ORF">HD841_000851</name>
</gene>
<dbReference type="Proteomes" id="UP000517753">
    <property type="component" value="Unassembled WGS sequence"/>
</dbReference>
<feature type="domain" description="DUF3734" evidence="1">
    <location>
        <begin position="7"/>
        <end position="55"/>
    </location>
</feature>
<dbReference type="Pfam" id="PF12536">
    <property type="entry name" value="DUF3734"/>
    <property type="match status" value="1"/>
</dbReference>
<comment type="caution">
    <text evidence="2">The sequence shown here is derived from an EMBL/GenBank/DDBJ whole genome shotgun (WGS) entry which is preliminary data.</text>
</comment>
<name>A0A7Y9FL76_9SPHN</name>
<evidence type="ECO:0000259" key="1">
    <source>
        <dbReference type="Pfam" id="PF12536"/>
    </source>
</evidence>